<dbReference type="EMBL" id="JAUEIF010000001">
    <property type="protein sequence ID" value="MDN0024124.1"/>
    <property type="molecule type" value="Genomic_DNA"/>
</dbReference>
<organism evidence="3 5">
    <name type="scientific">Leyella lascolaii</name>
    <dbReference type="NCBI Taxonomy" id="1776379"/>
    <lineage>
        <taxon>Bacteria</taxon>
        <taxon>Pseudomonadati</taxon>
        <taxon>Bacteroidota</taxon>
        <taxon>Bacteroidia</taxon>
        <taxon>Bacteroidales</taxon>
        <taxon>Prevotellaceae</taxon>
        <taxon>Leyella</taxon>
    </lineage>
</organism>
<evidence type="ECO:0000313" key="4">
    <source>
        <dbReference type="Proteomes" id="UP001167831"/>
    </source>
</evidence>
<protein>
    <submittedName>
        <fullName evidence="3">Uncharacterized protein</fullName>
    </submittedName>
</protein>
<name>A0AAW7JDY5_9BACT</name>
<comment type="caution">
    <text evidence="3">The sequence shown here is derived from an EMBL/GenBank/DDBJ whole genome shotgun (WGS) entry which is preliminary data.</text>
</comment>
<proteinExistence type="predicted"/>
<reference evidence="3" key="2">
    <citation type="submission" date="2023-08" db="EMBL/GenBank/DDBJ databases">
        <title>Identification and characterization of horizontal gene transfer across gut microbiota members of farm animals based on homology search.</title>
        <authorList>
            <person name="Schwarzerova J."/>
            <person name="Nykrynova M."/>
            <person name="Jureckova K."/>
            <person name="Cejkova D."/>
            <person name="Rychlik I."/>
        </authorList>
    </citation>
    <scope>NUCLEOTIDE SEQUENCE</scope>
    <source>
        <strain evidence="3">ET15</strain>
        <strain evidence="2">ET37</strain>
    </source>
</reference>
<keyword evidence="1" id="KW-0732">Signal</keyword>
<dbReference type="AlphaFoldDB" id="A0AAW7JDY5"/>
<reference evidence="3" key="1">
    <citation type="submission" date="2023-06" db="EMBL/GenBank/DDBJ databases">
        <authorList>
            <person name="Zeman M."/>
            <person name="Kubasova T."/>
            <person name="Jahodarova E."/>
            <person name="Nykrynova M."/>
            <person name="Rychlik I."/>
        </authorList>
    </citation>
    <scope>NUCLEOTIDE SEQUENCE</scope>
    <source>
        <strain evidence="3">ET15</strain>
        <strain evidence="2">ET37</strain>
    </source>
</reference>
<sequence>MHILSIAAMLLSFVVTADAQRVRHGFPEITLWEFAFRGEPNSIDCIYNKNNNELFLSGFNTDGKGTFWFAGGSPLRVSCFKGTKLQWRRDVSAESTKLALFRLCGDSLYLAHDMNRELIVLSKDGSGTVRHTKLPVDSIEHGVMHEKYFVLRSNELKYNGWRNHFELTFFNYDGSLMLRDTVSREMVEKYMRPAPDYHYQNTRERNNPGITREVYIHYDYKGMFYGMPLYESGFKFYLNTAGEDGEPMSRSYSIEDIFDVDGPERAWPVEPITDRTFDEYHFTLPESVVLRGTHLYEMYYQRSGVFTVIDFDVEKIFPEYVENYKKSDDYLEDKKLPDIRESL</sequence>
<keyword evidence="4" id="KW-1185">Reference proteome</keyword>
<evidence type="ECO:0000313" key="2">
    <source>
        <dbReference type="EMBL" id="MDN0021628.1"/>
    </source>
</evidence>
<gene>
    <name evidence="2" type="ORF">QVN81_01110</name>
    <name evidence="3" type="ORF">QVN84_01100</name>
</gene>
<feature type="signal peptide" evidence="1">
    <location>
        <begin position="1"/>
        <end position="19"/>
    </location>
</feature>
<accession>A0AAW7JDY5</accession>
<evidence type="ECO:0000313" key="3">
    <source>
        <dbReference type="EMBL" id="MDN0024124.1"/>
    </source>
</evidence>
<dbReference type="Proteomes" id="UP001167831">
    <property type="component" value="Unassembled WGS sequence"/>
</dbReference>
<dbReference type="RefSeq" id="WP_289836479.1">
    <property type="nucleotide sequence ID" value="NZ_JAUEIF010000001.1"/>
</dbReference>
<dbReference type="EMBL" id="JAUEIE010000001">
    <property type="protein sequence ID" value="MDN0021628.1"/>
    <property type="molecule type" value="Genomic_DNA"/>
</dbReference>
<dbReference type="Proteomes" id="UP001168478">
    <property type="component" value="Unassembled WGS sequence"/>
</dbReference>
<feature type="chain" id="PRO_5043330931" evidence="1">
    <location>
        <begin position="20"/>
        <end position="343"/>
    </location>
</feature>
<evidence type="ECO:0000256" key="1">
    <source>
        <dbReference type="SAM" id="SignalP"/>
    </source>
</evidence>
<evidence type="ECO:0000313" key="5">
    <source>
        <dbReference type="Proteomes" id="UP001168478"/>
    </source>
</evidence>